<evidence type="ECO:0000313" key="2">
    <source>
        <dbReference type="EMBL" id="RRN48232.1"/>
    </source>
</evidence>
<reference evidence="2 3" key="1">
    <citation type="submission" date="2018-11" db="EMBL/GenBank/DDBJ databases">
        <title>Changes in penicillin susceptibility of Streptococcus suis isolates by amino acid alterations in the penicillin-binding protein.</title>
        <authorList>
            <person name="Niemann L."/>
            <person name="Eichhorn I."/>
        </authorList>
    </citation>
    <scope>NUCLEOTIDE SEQUENCE [LARGE SCALE GENOMIC DNA]</scope>
    <source>
        <strain evidence="2 3">IMT40201</strain>
    </source>
</reference>
<feature type="transmembrane region" description="Helical" evidence="1">
    <location>
        <begin position="268"/>
        <end position="291"/>
    </location>
</feature>
<feature type="transmembrane region" description="Helical" evidence="1">
    <location>
        <begin position="6"/>
        <end position="22"/>
    </location>
</feature>
<dbReference type="RefSeq" id="WP_125071267.1">
    <property type="nucleotide sequence ID" value="NZ_RRZQ01000026.1"/>
</dbReference>
<dbReference type="EMBL" id="RRZQ01000026">
    <property type="protein sequence ID" value="RRN48232.1"/>
    <property type="molecule type" value="Genomic_DNA"/>
</dbReference>
<proteinExistence type="predicted"/>
<dbReference type="Pfam" id="PF14897">
    <property type="entry name" value="EpsG"/>
    <property type="match status" value="1"/>
</dbReference>
<dbReference type="Proteomes" id="UP000281324">
    <property type="component" value="Unassembled WGS sequence"/>
</dbReference>
<keyword evidence="1" id="KW-1133">Transmembrane helix</keyword>
<sequence>MISLLFYFMFFVNLFLVVNKKSSKTIASISWVILLFVYGGNIRTGFSDLTYYRQRYYENLNSIIFDDKGYVWLADFFSHKDVSFQVFLAVIFIISSIFIYFIAKKLQCNYNLLILLFSLFYFFYSLEVIRFFIANSIALVAYYWLFHQKRLFFILGMIIAYFFHASIIFLLPFVFFYSIKDGNKKISLLIVVSVFLIVMNLLNGNQSSYLIGLFGPIFNSDSLKERIQFYTGASTRLGFLIYYLYFIFNMVTIYHIRKISYHIENLPLNKLKVVAGVYQQNLYCVIFLPLIMFNVTFFRYIIFTTTLNFVCYAMIFPYLRKSFSKNNNHLVIILSITGFTILWWIMKENVLMFYEALQVNMFN</sequence>
<dbReference type="InterPro" id="IPR049458">
    <property type="entry name" value="EpsG-like"/>
</dbReference>
<dbReference type="AlphaFoldDB" id="A0A426FZR4"/>
<name>A0A426FZR4_STRSU</name>
<evidence type="ECO:0000256" key="1">
    <source>
        <dbReference type="SAM" id="Phobius"/>
    </source>
</evidence>
<feature type="transmembrane region" description="Helical" evidence="1">
    <location>
        <begin position="297"/>
        <end position="318"/>
    </location>
</feature>
<comment type="caution">
    <text evidence="2">The sequence shown here is derived from an EMBL/GenBank/DDBJ whole genome shotgun (WGS) entry which is preliminary data.</text>
</comment>
<feature type="transmembrane region" description="Helical" evidence="1">
    <location>
        <begin position="330"/>
        <end position="346"/>
    </location>
</feature>
<keyword evidence="1" id="KW-0812">Transmembrane</keyword>
<organism evidence="2 3">
    <name type="scientific">Streptococcus suis</name>
    <dbReference type="NCBI Taxonomy" id="1307"/>
    <lineage>
        <taxon>Bacteria</taxon>
        <taxon>Bacillati</taxon>
        <taxon>Bacillota</taxon>
        <taxon>Bacilli</taxon>
        <taxon>Lactobacillales</taxon>
        <taxon>Streptococcaceae</taxon>
        <taxon>Streptococcus</taxon>
    </lineage>
</organism>
<accession>A0A426FZR4</accession>
<feature type="transmembrane region" description="Helical" evidence="1">
    <location>
        <begin position="82"/>
        <end position="103"/>
    </location>
</feature>
<evidence type="ECO:0000313" key="3">
    <source>
        <dbReference type="Proteomes" id="UP000281324"/>
    </source>
</evidence>
<feature type="transmembrane region" description="Helical" evidence="1">
    <location>
        <begin position="186"/>
        <end position="203"/>
    </location>
</feature>
<feature type="transmembrane region" description="Helical" evidence="1">
    <location>
        <begin position="112"/>
        <end position="145"/>
    </location>
</feature>
<feature type="transmembrane region" description="Helical" evidence="1">
    <location>
        <begin position="29"/>
        <end position="46"/>
    </location>
</feature>
<keyword evidence="1" id="KW-0472">Membrane</keyword>
<gene>
    <name evidence="2" type="ORF">EI219_11355</name>
</gene>
<feature type="transmembrane region" description="Helical" evidence="1">
    <location>
        <begin position="239"/>
        <end position="256"/>
    </location>
</feature>
<feature type="transmembrane region" description="Helical" evidence="1">
    <location>
        <begin position="151"/>
        <end position="179"/>
    </location>
</feature>
<protein>
    <submittedName>
        <fullName evidence="2">EpsG family protein</fullName>
    </submittedName>
</protein>